<evidence type="ECO:0000313" key="2">
    <source>
        <dbReference type="EMBL" id="WZC47360.1"/>
    </source>
</evidence>
<dbReference type="RefSeq" id="WP_341365480.1">
    <property type="nucleotide sequence ID" value="NZ_CP150951.2"/>
</dbReference>
<feature type="transmembrane region" description="Helical" evidence="1">
    <location>
        <begin position="89"/>
        <end position="117"/>
    </location>
</feature>
<sequence length="321" mass="34858">MYILRAFPFSFAILWRYALVLPIMVLVFCVYAIVAVMFGYLFGLISPAIAILMAAAMGMACSVMPAMIGTRIGMQAKGVQPRNSYASMILPAVGYGLFEGFCILLTFALAFGAVVMATPLTPMEILSINASGSDAVFLRLIEENAAVTLPAFAVAIFWTLSVRAALLVPFVGASVGLDPNGRAHTPFYGFGSGFWSLLILVILSYASTFLLTPILGVIAHLIGFGDSIALGAEQIEQFAETARFDLIGVEAIVLVSCVILITLWLFSLQCAGAVLVFMSHKKAYDIAHEDLNKPQQMPDEPPMPKTDMRELIRSRMPHHHR</sequence>
<dbReference type="Proteomes" id="UP001440612">
    <property type="component" value="Chromosome"/>
</dbReference>
<keyword evidence="1" id="KW-0812">Transmembrane</keyword>
<keyword evidence="1" id="KW-1133">Transmembrane helix</keyword>
<keyword evidence="1" id="KW-0472">Membrane</keyword>
<evidence type="ECO:0000313" key="3">
    <source>
        <dbReference type="Proteomes" id="UP001440612"/>
    </source>
</evidence>
<keyword evidence="3" id="KW-1185">Reference proteome</keyword>
<feature type="transmembrane region" description="Helical" evidence="1">
    <location>
        <begin position="151"/>
        <end position="175"/>
    </location>
</feature>
<name>A0ABZ2UYX0_9RHOB</name>
<dbReference type="EMBL" id="CP150951">
    <property type="protein sequence ID" value="WZC47360.1"/>
    <property type="molecule type" value="Genomic_DNA"/>
</dbReference>
<evidence type="ECO:0008006" key="4">
    <source>
        <dbReference type="Google" id="ProtNLM"/>
    </source>
</evidence>
<feature type="transmembrane region" description="Helical" evidence="1">
    <location>
        <begin position="12"/>
        <end position="42"/>
    </location>
</feature>
<reference evidence="3" key="1">
    <citation type="submission" date="2024-04" db="EMBL/GenBank/DDBJ databases">
        <title>Phylogenomic analyses of a clade within the roseobacter group suggest taxonomic reassignments of species of the genera Aestuariivita, Citreicella, Loktanella, Nautella, Pelagibaca, Ruegeria, Thalassobius, Thiobacimonas and Tropicibacter, and the proposal o.</title>
        <authorList>
            <person name="Jeon C.O."/>
        </authorList>
    </citation>
    <scope>NUCLEOTIDE SEQUENCE [LARGE SCALE GENOMIC DNA]</scope>
    <source>
        <strain evidence="3">BS5-3</strain>
    </source>
</reference>
<feature type="transmembrane region" description="Helical" evidence="1">
    <location>
        <begin position="48"/>
        <end position="68"/>
    </location>
</feature>
<proteinExistence type="predicted"/>
<protein>
    <recommendedName>
        <fullName evidence="4">Transmembrane protein</fullName>
    </recommendedName>
</protein>
<gene>
    <name evidence="2" type="ORF">AABB29_10445</name>
</gene>
<organism evidence="2 3">
    <name type="scientific">Yoonia phaeophyticola</name>
    <dbReference type="NCBI Taxonomy" id="3137369"/>
    <lineage>
        <taxon>Bacteria</taxon>
        <taxon>Pseudomonadati</taxon>
        <taxon>Pseudomonadota</taxon>
        <taxon>Alphaproteobacteria</taxon>
        <taxon>Rhodobacterales</taxon>
        <taxon>Paracoccaceae</taxon>
        <taxon>Yoonia</taxon>
    </lineage>
</organism>
<feature type="transmembrane region" description="Helical" evidence="1">
    <location>
        <begin position="244"/>
        <end position="266"/>
    </location>
</feature>
<accession>A0ABZ2UYX0</accession>
<evidence type="ECO:0000256" key="1">
    <source>
        <dbReference type="SAM" id="Phobius"/>
    </source>
</evidence>